<dbReference type="EMBL" id="JAIWYP010000009">
    <property type="protein sequence ID" value="KAH3768343.1"/>
    <property type="molecule type" value="Genomic_DNA"/>
</dbReference>
<comment type="caution">
    <text evidence="1">The sequence shown here is derived from an EMBL/GenBank/DDBJ whole genome shotgun (WGS) entry which is preliminary data.</text>
</comment>
<reference evidence="1" key="2">
    <citation type="submission" date="2020-11" db="EMBL/GenBank/DDBJ databases">
        <authorList>
            <person name="McCartney M.A."/>
            <person name="Auch B."/>
            <person name="Kono T."/>
            <person name="Mallez S."/>
            <person name="Becker A."/>
            <person name="Gohl D.M."/>
            <person name="Silverstein K.A.T."/>
            <person name="Koren S."/>
            <person name="Bechman K.B."/>
            <person name="Herman A."/>
            <person name="Abrahante J.E."/>
            <person name="Garbe J."/>
        </authorList>
    </citation>
    <scope>NUCLEOTIDE SEQUENCE</scope>
    <source>
        <strain evidence="1">Duluth1</strain>
        <tissue evidence="1">Whole animal</tissue>
    </source>
</reference>
<organism evidence="1 2">
    <name type="scientific">Dreissena polymorpha</name>
    <name type="common">Zebra mussel</name>
    <name type="synonym">Mytilus polymorpha</name>
    <dbReference type="NCBI Taxonomy" id="45954"/>
    <lineage>
        <taxon>Eukaryota</taxon>
        <taxon>Metazoa</taxon>
        <taxon>Spiralia</taxon>
        <taxon>Lophotrochozoa</taxon>
        <taxon>Mollusca</taxon>
        <taxon>Bivalvia</taxon>
        <taxon>Autobranchia</taxon>
        <taxon>Heteroconchia</taxon>
        <taxon>Euheterodonta</taxon>
        <taxon>Imparidentia</taxon>
        <taxon>Neoheterodontei</taxon>
        <taxon>Myida</taxon>
        <taxon>Dreissenoidea</taxon>
        <taxon>Dreissenidae</taxon>
        <taxon>Dreissena</taxon>
    </lineage>
</organism>
<reference evidence="1" key="1">
    <citation type="journal article" date="2019" name="bioRxiv">
        <title>The Genome of the Zebra Mussel, Dreissena polymorpha: A Resource for Invasive Species Research.</title>
        <authorList>
            <person name="McCartney M.A."/>
            <person name="Auch B."/>
            <person name="Kono T."/>
            <person name="Mallez S."/>
            <person name="Zhang Y."/>
            <person name="Obille A."/>
            <person name="Becker A."/>
            <person name="Abrahante J.E."/>
            <person name="Garbe J."/>
            <person name="Badalamenti J.P."/>
            <person name="Herman A."/>
            <person name="Mangelson H."/>
            <person name="Liachko I."/>
            <person name="Sullivan S."/>
            <person name="Sone E.D."/>
            <person name="Koren S."/>
            <person name="Silverstein K.A.T."/>
            <person name="Beckman K.B."/>
            <person name="Gohl D.M."/>
        </authorList>
    </citation>
    <scope>NUCLEOTIDE SEQUENCE</scope>
    <source>
        <strain evidence="1">Duluth1</strain>
        <tissue evidence="1">Whole animal</tissue>
    </source>
</reference>
<evidence type="ECO:0000313" key="1">
    <source>
        <dbReference type="EMBL" id="KAH3768343.1"/>
    </source>
</evidence>
<keyword evidence="2" id="KW-1185">Reference proteome</keyword>
<gene>
    <name evidence="1" type="ORF">DPMN_169555</name>
</gene>
<name>A0A9D4DW88_DREPO</name>
<dbReference type="AlphaFoldDB" id="A0A9D4DW88"/>
<accession>A0A9D4DW88</accession>
<dbReference type="Proteomes" id="UP000828390">
    <property type="component" value="Unassembled WGS sequence"/>
</dbReference>
<evidence type="ECO:0000313" key="2">
    <source>
        <dbReference type="Proteomes" id="UP000828390"/>
    </source>
</evidence>
<sequence length="103" mass="11893">MNGVLFIPIRSTVTDIINRSRVNLLFKEVRGRKVSGFVLPTLRIQFLSGIVQDQGKKDYIIVFQKEVCQDINQRISNMMAPPTGLFFKQIFAVNRWSDSQCRD</sequence>
<protein>
    <submittedName>
        <fullName evidence="1">Uncharacterized protein</fullName>
    </submittedName>
</protein>
<proteinExistence type="predicted"/>